<dbReference type="SUPFAM" id="SSF56317">
    <property type="entry name" value="Carbon-nitrogen hydrolase"/>
    <property type="match status" value="1"/>
</dbReference>
<dbReference type="InterPro" id="IPR036526">
    <property type="entry name" value="C-N_Hydrolase_sf"/>
</dbReference>
<dbReference type="Gene3D" id="3.60.110.10">
    <property type="entry name" value="Carbon-nitrogen hydrolase"/>
    <property type="match status" value="1"/>
</dbReference>
<evidence type="ECO:0000256" key="1">
    <source>
        <dbReference type="ARBA" id="ARBA00010613"/>
    </source>
</evidence>
<protein>
    <submittedName>
        <fullName evidence="3">Carbon-nitrogen hydrolase</fullName>
    </submittedName>
</protein>
<sequence length="275" mass="31155">MLQLFTKELKTMHVAVFQMEVLAGKPDQNRERVKTWVEQLCREQQERPLTIVLPELWTTGYQLEDLGELAEEEGKETIAFLQQLARTHRIHMVAGSIATKKDGGIYNTALVIDAQGKLVYTYDKVHLVPMLNEPAYMQGGSVPPALFELDGVKMAVLICYDLRFPELARRLALEGAEVLFIVAEWPLARAMHWKALQQARAIENQFYLLSCNSVGSHNGTAYAGTSMVIDPWGEIIVEGSGTEEEWLQCKVDFSKAAEVRERVPVFSSRRPDLYR</sequence>
<dbReference type="EMBL" id="NPBS01000125">
    <property type="protein sequence ID" value="PAF24120.1"/>
    <property type="molecule type" value="Genomic_DNA"/>
</dbReference>
<evidence type="ECO:0000259" key="2">
    <source>
        <dbReference type="PROSITE" id="PS50263"/>
    </source>
</evidence>
<keyword evidence="3" id="KW-0378">Hydrolase</keyword>
<dbReference type="PANTHER" id="PTHR23088">
    <property type="entry name" value="NITRILASE-RELATED"/>
    <property type="match status" value="1"/>
</dbReference>
<name>A0A268RV52_SHOCL</name>
<comment type="similarity">
    <text evidence="1">Belongs to the carbon-nitrogen hydrolase superfamily. NIT1/NIT2 family.</text>
</comment>
<feature type="domain" description="CN hydrolase" evidence="2">
    <location>
        <begin position="12"/>
        <end position="253"/>
    </location>
</feature>
<gene>
    <name evidence="3" type="ORF">CHH61_20435</name>
</gene>
<dbReference type="GO" id="GO:0016787">
    <property type="term" value="F:hydrolase activity"/>
    <property type="evidence" value="ECO:0007669"/>
    <property type="project" value="UniProtKB-KW"/>
</dbReference>
<dbReference type="InterPro" id="IPR003010">
    <property type="entry name" value="C-N_Hydrolase"/>
</dbReference>
<reference evidence="3 4" key="1">
    <citation type="submission" date="2017-07" db="EMBL/GenBank/DDBJ databases">
        <title>Isolation and whole genome analysis of endospore-forming bacteria from heroin.</title>
        <authorList>
            <person name="Kalinowski J."/>
            <person name="Ahrens B."/>
            <person name="Al-Dilaimi A."/>
            <person name="Winkler A."/>
            <person name="Wibberg D."/>
            <person name="Schleenbecker U."/>
            <person name="Ruckert C."/>
            <person name="Wolfel R."/>
            <person name="Grass G."/>
        </authorList>
    </citation>
    <scope>NUCLEOTIDE SEQUENCE [LARGE SCALE GENOMIC DNA]</scope>
    <source>
        <strain evidence="3 4">7523-2</strain>
    </source>
</reference>
<dbReference type="Pfam" id="PF00795">
    <property type="entry name" value="CN_hydrolase"/>
    <property type="match status" value="1"/>
</dbReference>
<dbReference type="CDD" id="cd07583">
    <property type="entry name" value="nitrilase_5"/>
    <property type="match status" value="1"/>
</dbReference>
<evidence type="ECO:0000313" key="4">
    <source>
        <dbReference type="Proteomes" id="UP000216133"/>
    </source>
</evidence>
<dbReference type="AlphaFoldDB" id="A0A268RV52"/>
<comment type="caution">
    <text evidence="3">The sequence shown here is derived from an EMBL/GenBank/DDBJ whole genome shotgun (WGS) entry which is preliminary data.</text>
</comment>
<organism evidence="3 4">
    <name type="scientific">Shouchella clausii</name>
    <name type="common">Alkalihalobacillus clausii</name>
    <dbReference type="NCBI Taxonomy" id="79880"/>
    <lineage>
        <taxon>Bacteria</taxon>
        <taxon>Bacillati</taxon>
        <taxon>Bacillota</taxon>
        <taxon>Bacilli</taxon>
        <taxon>Bacillales</taxon>
        <taxon>Bacillaceae</taxon>
        <taxon>Shouchella</taxon>
    </lineage>
</organism>
<dbReference type="Proteomes" id="UP000216133">
    <property type="component" value="Unassembled WGS sequence"/>
</dbReference>
<evidence type="ECO:0000313" key="3">
    <source>
        <dbReference type="EMBL" id="PAF24120.1"/>
    </source>
</evidence>
<dbReference type="PROSITE" id="PS50263">
    <property type="entry name" value="CN_HYDROLASE"/>
    <property type="match status" value="1"/>
</dbReference>
<dbReference type="PANTHER" id="PTHR23088:SF27">
    <property type="entry name" value="DEAMINATED GLUTATHIONE AMIDASE"/>
    <property type="match status" value="1"/>
</dbReference>
<proteinExistence type="inferred from homology"/>
<dbReference type="InterPro" id="IPR001110">
    <property type="entry name" value="UPF0012_CS"/>
</dbReference>
<dbReference type="PROSITE" id="PS01227">
    <property type="entry name" value="UPF0012"/>
    <property type="match status" value="1"/>
</dbReference>
<accession>A0A268RV52</accession>